<protein>
    <recommendedName>
        <fullName evidence="3">Restriction endonuclease</fullName>
    </recommendedName>
</protein>
<dbReference type="RefSeq" id="WP_310029688.1">
    <property type="nucleotide sequence ID" value="NZ_JAVDRL010000003.1"/>
</dbReference>
<reference evidence="1 2" key="1">
    <citation type="submission" date="2023-07" db="EMBL/GenBank/DDBJ databases">
        <title>Sorghum-associated microbial communities from plants grown in Nebraska, USA.</title>
        <authorList>
            <person name="Schachtman D."/>
        </authorList>
    </citation>
    <scope>NUCLEOTIDE SEQUENCE [LARGE SCALE GENOMIC DNA]</scope>
    <source>
        <strain evidence="1 2">DS2154</strain>
    </source>
</reference>
<dbReference type="Proteomes" id="UP001262754">
    <property type="component" value="Unassembled WGS sequence"/>
</dbReference>
<evidence type="ECO:0000313" key="2">
    <source>
        <dbReference type="Proteomes" id="UP001262754"/>
    </source>
</evidence>
<sequence length="580" mass="65241">MLHKMQEASSGQAHDFLRHLDKALSHIGAMAADDIHGLGLFTAVRELDLAYLAVEKPGVSRDAAEGFWLLRQGLPLYVRETFERVPAFSVPAILNQRSPGLTSLGLSLILAAGKIQQGRRLAFAALSGAIAVEHVGETSFKFRAPASFEAIEAHEAKFEADRVQAYLLAHRAKAKETFDPDIDKYLAGLFRRNVYVFRDKFIGYDAHPSLDDYHFGMSYAELAADRGFDGFHFALEFGGVAFREYRLALAYFASVSRKHEGFCRALVDKHPDIRLEDIVTITGDRQEMIDSIFAALNHYGPSFEGFRPITKAQAETIYKVMSVRRDNARLLGTGHATVPLLIEVSPTHVIKSLAGPRLSPSHFLLDALRFNFPKEYDRNQRTRETSMQKGMRRILGQAVSGLEFRENINLKRGGKRQTDIDFVAIDGRSKTALLFQLKHQDAYGVDMQKRLNRTGHLVDDTLRWAERTDLWLKTSNRAVIASTLRLRKSMRVEKFRKVVIGRNFAHVLHGFAQEGDFAVATWIQFVEAAYAMQQQGDFRSLDGLYRRLLVAMEEAASAPPPSRGGTFDLGVVKFEVEVYD</sequence>
<proteinExistence type="predicted"/>
<evidence type="ECO:0000313" key="1">
    <source>
        <dbReference type="EMBL" id="MDR6530251.1"/>
    </source>
</evidence>
<accession>A0ABU1MX03</accession>
<organism evidence="1 2">
    <name type="scientific">Caulobacter rhizosphaerae</name>
    <dbReference type="NCBI Taxonomy" id="2010972"/>
    <lineage>
        <taxon>Bacteria</taxon>
        <taxon>Pseudomonadati</taxon>
        <taxon>Pseudomonadota</taxon>
        <taxon>Alphaproteobacteria</taxon>
        <taxon>Caulobacterales</taxon>
        <taxon>Caulobacteraceae</taxon>
        <taxon>Caulobacter</taxon>
    </lineage>
</organism>
<name>A0ABU1MX03_9CAUL</name>
<keyword evidence="2" id="KW-1185">Reference proteome</keyword>
<dbReference type="EMBL" id="JAVDRL010000003">
    <property type="protein sequence ID" value="MDR6530251.1"/>
    <property type="molecule type" value="Genomic_DNA"/>
</dbReference>
<gene>
    <name evidence="1" type="ORF">J2800_000987</name>
</gene>
<evidence type="ECO:0008006" key="3">
    <source>
        <dbReference type="Google" id="ProtNLM"/>
    </source>
</evidence>
<comment type="caution">
    <text evidence="1">The sequence shown here is derived from an EMBL/GenBank/DDBJ whole genome shotgun (WGS) entry which is preliminary data.</text>
</comment>